<feature type="compositionally biased region" description="Basic and acidic residues" evidence="1">
    <location>
        <begin position="515"/>
        <end position="526"/>
    </location>
</feature>
<dbReference type="SMART" id="SM00545">
    <property type="entry name" value="JmjN"/>
    <property type="match status" value="1"/>
</dbReference>
<evidence type="ECO:0000313" key="4">
    <source>
        <dbReference type="EMBL" id="QQP36234.1"/>
    </source>
</evidence>
<dbReference type="GO" id="GO:0005634">
    <property type="term" value="C:nucleus"/>
    <property type="evidence" value="ECO:0007669"/>
    <property type="project" value="TreeGrafter"/>
</dbReference>
<feature type="region of interest" description="Disordered" evidence="1">
    <location>
        <begin position="512"/>
        <end position="539"/>
    </location>
</feature>
<dbReference type="Pfam" id="PF02375">
    <property type="entry name" value="JmjN"/>
    <property type="match status" value="1"/>
</dbReference>
<feature type="compositionally biased region" description="Basic residues" evidence="1">
    <location>
        <begin position="1058"/>
        <end position="1074"/>
    </location>
</feature>
<dbReference type="PANTHER" id="PTHR10694:SF129">
    <property type="entry name" value="LYSINE-SPECIFIC DEMETHYLASE 4B-RELATED"/>
    <property type="match status" value="1"/>
</dbReference>
<dbReference type="SUPFAM" id="SSF51197">
    <property type="entry name" value="Clavaminate synthase-like"/>
    <property type="match status" value="1"/>
</dbReference>
<dbReference type="SMART" id="SM00558">
    <property type="entry name" value="JmjC"/>
    <property type="match status" value="1"/>
</dbReference>
<protein>
    <submittedName>
        <fullName evidence="4">Uncharacterized protein</fullName>
    </submittedName>
</protein>
<proteinExistence type="predicted"/>
<evidence type="ECO:0000256" key="1">
    <source>
        <dbReference type="SAM" id="MobiDB-lite"/>
    </source>
</evidence>
<dbReference type="EMBL" id="CP045904">
    <property type="protein sequence ID" value="QQP36234.1"/>
    <property type="molecule type" value="Genomic_DNA"/>
</dbReference>
<dbReference type="AlphaFoldDB" id="A0A7T8JVN7"/>
<keyword evidence="5" id="KW-1185">Reference proteome</keyword>
<name>A0A7T8JVN7_CALRO</name>
<feature type="compositionally biased region" description="Acidic residues" evidence="1">
    <location>
        <begin position="995"/>
        <end position="1039"/>
    </location>
</feature>
<dbReference type="InterPro" id="IPR003347">
    <property type="entry name" value="JmjC_dom"/>
</dbReference>
<dbReference type="GO" id="GO:0051864">
    <property type="term" value="F:histone H3K36 demethylase activity"/>
    <property type="evidence" value="ECO:0007669"/>
    <property type="project" value="TreeGrafter"/>
</dbReference>
<dbReference type="OrthoDB" id="9547406at2759"/>
<dbReference type="InterPro" id="IPR003349">
    <property type="entry name" value="JmjN"/>
</dbReference>
<dbReference type="PROSITE" id="PS51183">
    <property type="entry name" value="JMJN"/>
    <property type="match status" value="1"/>
</dbReference>
<evidence type="ECO:0000259" key="3">
    <source>
        <dbReference type="PROSITE" id="PS51184"/>
    </source>
</evidence>
<gene>
    <name evidence="4" type="ORF">FKW44_021274</name>
</gene>
<evidence type="ECO:0000259" key="2">
    <source>
        <dbReference type="PROSITE" id="PS51183"/>
    </source>
</evidence>
<feature type="domain" description="JmjN" evidence="2">
    <location>
        <begin position="15"/>
        <end position="57"/>
    </location>
</feature>
<feature type="domain" description="JmjC" evidence="3">
    <location>
        <begin position="149"/>
        <end position="314"/>
    </location>
</feature>
<accession>A0A7T8JVN7</accession>
<dbReference type="GO" id="GO:0010468">
    <property type="term" value="P:regulation of gene expression"/>
    <property type="evidence" value="ECO:0007669"/>
    <property type="project" value="TreeGrafter"/>
</dbReference>
<reference evidence="5" key="1">
    <citation type="submission" date="2021-01" db="EMBL/GenBank/DDBJ databases">
        <title>Caligus Genome Assembly.</title>
        <authorList>
            <person name="Gallardo-Escarate C."/>
        </authorList>
    </citation>
    <scope>NUCLEOTIDE SEQUENCE [LARGE SCALE GENOMIC DNA]</scope>
</reference>
<dbReference type="PANTHER" id="PTHR10694">
    <property type="entry name" value="LYSINE-SPECIFIC DEMETHYLASE"/>
    <property type="match status" value="1"/>
</dbReference>
<dbReference type="Pfam" id="PF02373">
    <property type="entry name" value="JmjC"/>
    <property type="match status" value="1"/>
</dbReference>
<organism evidence="4 5">
    <name type="scientific">Caligus rogercresseyi</name>
    <name type="common">Sea louse</name>
    <dbReference type="NCBI Taxonomy" id="217165"/>
    <lineage>
        <taxon>Eukaryota</taxon>
        <taxon>Metazoa</taxon>
        <taxon>Ecdysozoa</taxon>
        <taxon>Arthropoda</taxon>
        <taxon>Crustacea</taxon>
        <taxon>Multicrustacea</taxon>
        <taxon>Hexanauplia</taxon>
        <taxon>Copepoda</taxon>
        <taxon>Siphonostomatoida</taxon>
        <taxon>Caligidae</taxon>
        <taxon>Caligus</taxon>
    </lineage>
</organism>
<dbReference type="Gene3D" id="2.60.120.650">
    <property type="entry name" value="Cupin"/>
    <property type="match status" value="1"/>
</dbReference>
<dbReference type="PROSITE" id="PS51184">
    <property type="entry name" value="JMJC"/>
    <property type="match status" value="1"/>
</dbReference>
<dbReference type="GO" id="GO:0032454">
    <property type="term" value="F:histone H3K9 demethylase activity"/>
    <property type="evidence" value="ECO:0007669"/>
    <property type="project" value="TreeGrafter"/>
</dbReference>
<feature type="non-terminal residue" evidence="4">
    <location>
        <position position="1121"/>
    </location>
</feature>
<evidence type="ECO:0000313" key="5">
    <source>
        <dbReference type="Proteomes" id="UP000595437"/>
    </source>
</evidence>
<sequence length="1121" mass="129167">MGRGRQTAPYNVPMCMVFRPSLEEIQDFKGYMEYMESQGAHHAGIAKIILPEGWTPRKAGYALDTLKDLSIKRPIKQTFTNVGEDKRAFQTKSSSREPMSVLEYYEMSMSSTYRTPQHHSYEDLERKYWKSLSFVPPIYGADITDSITDSDCTSFNIAQLPSILNYVNKDQNESYAGVTTPYLYMGSWKTTFSWHVEDMDLYAINSAFGMPKTWYCVPPKHGHLLEKACRSLFPSVANWCSNFMRHKTCLINPSLLDELGVPYQKVVQEERNAIIVYPYAYHSGFNHGFNCAESTNFALERWVEYGKRYRPCDCSSNTVKINMDCFVKRFQPEIYEKWTAGLDIGPHPEDPPDVVALIQLKAQDPTAYASLMAEKIQKESSGEKLSFYTSSGRTLSVYKSTLTLVRENVSLSDSEKKEFHLWKVEQRNNSKIIFEKAGGPLVSADRRLVHIYQHVELSQLKVKVLPRTLTVLGDGLARLMSALPNERFEGIRDLIERGALIKIGERQMKRKRNFIRPEEGKKKDDDGGSSCSPKNRKRERLVSELRHTYMDLKAFVFSDDLDTYYGRQTDALTTVMEGSRMSTMVQNGTFIKSREFPVQVEEERIQENQEPKKDDEEIKYRSPPEGYEHYNVYFNSSSSNYIAFNPETLSTPCIPQQAEEIALLPTLISSGCLKLVKRNKAFQKDTKYTCTQTPLRRYYHKGLQASFYTTQESPSRLYSVGRLRHEIKAALVGANIQALEAEGSVVFQEYYIHWFMSKKKKKRSKEYSVQKYILSNSNVKVEVIHGDDKILYRLPFGNEDLQETLIKWDLDELIRRAYLIETCPPEIPLEQVARLRRIYKCEMTFKQIYRFRIRKDKKHFVFTDEDRREFARKPPDALRNSPIPQLIQSGEIYGGEKAIVQGEGTLKKLRLGESSVYKDFEISHRSNNVHIAKNPRNGEIILIKERRQMEQQQGTTEEESQVECLPGTSMMDDATPETPSHGGVSNSGDELILREDEEVDEADYDDIENSEEEDDIVPLLPEEEEEAFSEEKGSEDEGDPDYRLNQPLSYKPSPALKRSSKKKKTRRRRGGGKRMKGEKVGDRKQLATFSSQEILLEEGEVMVEVLNQVLVILEESKVIWK</sequence>
<dbReference type="GO" id="GO:0000785">
    <property type="term" value="C:chromatin"/>
    <property type="evidence" value="ECO:0007669"/>
    <property type="project" value="TreeGrafter"/>
</dbReference>
<feature type="region of interest" description="Disordered" evidence="1">
    <location>
        <begin position="948"/>
        <end position="1083"/>
    </location>
</feature>
<dbReference type="Proteomes" id="UP000595437">
    <property type="component" value="Chromosome 15"/>
</dbReference>